<proteinExistence type="predicted"/>
<gene>
    <name evidence="2" type="ORF">C1H84_13315</name>
</gene>
<accession>A0A365YCR6</accession>
<dbReference type="PANTHER" id="PTHR41248">
    <property type="entry name" value="NORD PROTEIN"/>
    <property type="match status" value="1"/>
</dbReference>
<dbReference type="Gene3D" id="3.40.50.410">
    <property type="entry name" value="von Willebrand factor, type A domain"/>
    <property type="match status" value="1"/>
</dbReference>
<dbReference type="Proteomes" id="UP000252167">
    <property type="component" value="Unassembled WGS sequence"/>
</dbReference>
<dbReference type="RefSeq" id="WP_113607630.1">
    <property type="nucleotide sequence ID" value="NZ_POAF01000006.1"/>
</dbReference>
<feature type="domain" description="VWFA" evidence="1">
    <location>
        <begin position="358"/>
        <end position="528"/>
    </location>
</feature>
<dbReference type="InterPro" id="IPR006538">
    <property type="entry name" value="CobT"/>
</dbReference>
<comment type="caution">
    <text evidence="2">The sequence shown here is derived from an EMBL/GenBank/DDBJ whole genome shotgun (WGS) entry which is preliminary data.</text>
</comment>
<evidence type="ECO:0000313" key="3">
    <source>
        <dbReference type="Proteomes" id="UP000252167"/>
    </source>
</evidence>
<dbReference type="Pfam" id="PF06213">
    <property type="entry name" value="CobT"/>
    <property type="match status" value="1"/>
</dbReference>
<name>A0A365YCR6_9MICC</name>
<dbReference type="Pfam" id="PF11775">
    <property type="entry name" value="CobT_C"/>
    <property type="match status" value="1"/>
</dbReference>
<dbReference type="PIRSF" id="PIRSF031715">
    <property type="entry name" value="Cob_chel_CobT"/>
    <property type="match status" value="1"/>
</dbReference>
<sequence length="567" mass="61782">MGAAQGTELLRRLQAASLRAVSSEPQLELRGGTAWKHGLPLPYNAGHLYPRLDGSDIRLARGASDGLALRTRHSSLECHQSRLPESDGGRFIFELLEQLRCESLCSLPGVKANLRHTFWHWAWQFHGSTLAETDLGQLLWAVCVLAHAKVNGVELPTDIGDRIETTRAAFPPGLGAAISNLRAIRHDQQAYALIAQEIASLVDADISARRAARGRSQPPARSAKDVRGFTLHLDVANEAQHYGKAALSDGGASAADPGNYRIFTTAFDRQIPAAQSIRRAQLEKYRQTVDDIAARSGVNQPLLSRQLRALLCQPDVDGRCGGAEQGLLDGSRLAQLVAMPQERRIFLEDQHCSAPYAAVSFLVDCSGSMRHHAPQVAAFLHLLLRALERCDVPSEVLGYTTGNWNGGRALAAWRKQGAEPNPGRLNELAHLVFKTEEQSWRNSRLSLGALLHQPRYKEGIDGEAVRWAAERLGQSPAERRLLIVLSDGSPSDAATGNANGESYLQHDLVNAVWAARGTGLDVGALGVGLDMSNYFGDCSTTLDTGQLATAQGIREFLQLLQRMLRIR</sequence>
<dbReference type="InterPro" id="IPR025861">
    <property type="entry name" value="CobT_VWA_dom"/>
</dbReference>
<dbReference type="AlphaFoldDB" id="A0A365YCR6"/>
<dbReference type="PANTHER" id="PTHR41248:SF1">
    <property type="entry name" value="NORD PROTEIN"/>
    <property type="match status" value="1"/>
</dbReference>
<reference evidence="2 3" key="1">
    <citation type="submission" date="2018-01" db="EMBL/GenBank/DDBJ databases">
        <title>Glutamicibacter soli strain NHPC-3 Whole genome sequence and assembly.</title>
        <authorList>
            <person name="Choudhury P."/>
            <person name="Gupta D."/>
            <person name="Sengupta K."/>
            <person name="Jawed A."/>
            <person name="Sultana N."/>
            <person name="Saha P."/>
        </authorList>
    </citation>
    <scope>NUCLEOTIDE SEQUENCE [LARGE SCALE GENOMIC DNA]</scope>
    <source>
        <strain evidence="2 3">NHPC-3</strain>
    </source>
</reference>
<dbReference type="InterPro" id="IPR002035">
    <property type="entry name" value="VWF_A"/>
</dbReference>
<dbReference type="InterPro" id="IPR036465">
    <property type="entry name" value="vWFA_dom_sf"/>
</dbReference>
<protein>
    <submittedName>
        <fullName evidence="2">Cobalt chelatase</fullName>
    </submittedName>
</protein>
<keyword evidence="3" id="KW-1185">Reference proteome</keyword>
<evidence type="ECO:0000259" key="1">
    <source>
        <dbReference type="PROSITE" id="PS50234"/>
    </source>
</evidence>
<dbReference type="InterPro" id="IPR051928">
    <property type="entry name" value="NorD/CobT"/>
</dbReference>
<organism evidence="2 3">
    <name type="scientific">Glutamicibacter soli</name>
    <dbReference type="NCBI Taxonomy" id="453836"/>
    <lineage>
        <taxon>Bacteria</taxon>
        <taxon>Bacillati</taxon>
        <taxon>Actinomycetota</taxon>
        <taxon>Actinomycetes</taxon>
        <taxon>Micrococcales</taxon>
        <taxon>Micrococcaceae</taxon>
        <taxon>Glutamicibacter</taxon>
    </lineage>
</organism>
<dbReference type="SUPFAM" id="SSF53300">
    <property type="entry name" value="vWA-like"/>
    <property type="match status" value="1"/>
</dbReference>
<evidence type="ECO:0000313" key="2">
    <source>
        <dbReference type="EMBL" id="RBM00100.1"/>
    </source>
</evidence>
<dbReference type="EMBL" id="POAF01000006">
    <property type="protein sequence ID" value="RBM00100.1"/>
    <property type="molecule type" value="Genomic_DNA"/>
</dbReference>
<dbReference type="PROSITE" id="PS50234">
    <property type="entry name" value="VWFA"/>
    <property type="match status" value="1"/>
</dbReference>
<dbReference type="GO" id="GO:0009236">
    <property type="term" value="P:cobalamin biosynthetic process"/>
    <property type="evidence" value="ECO:0007669"/>
    <property type="project" value="InterPro"/>
</dbReference>